<feature type="domain" description="SHS2" evidence="1">
    <location>
        <begin position="8"/>
        <end position="207"/>
    </location>
</feature>
<dbReference type="GO" id="GO:0051301">
    <property type="term" value="P:cell division"/>
    <property type="evidence" value="ECO:0007669"/>
    <property type="project" value="UniProtKB-KW"/>
</dbReference>
<evidence type="ECO:0000259" key="1">
    <source>
        <dbReference type="SMART" id="SM00842"/>
    </source>
</evidence>
<dbReference type="CDD" id="cd24004">
    <property type="entry name" value="ASKHA_NBD_PilM-like"/>
    <property type="match status" value="1"/>
</dbReference>
<reference evidence="2 3" key="1">
    <citation type="submission" date="2016-10" db="EMBL/GenBank/DDBJ databases">
        <authorList>
            <person name="de Groot N.N."/>
        </authorList>
    </citation>
    <scope>NUCLEOTIDE SEQUENCE [LARGE SCALE GENOMIC DNA]</scope>
    <source>
        <strain evidence="2 3">CGMCC 1.6134</strain>
    </source>
</reference>
<dbReference type="InterPro" id="IPR003494">
    <property type="entry name" value="SHS2_FtsA"/>
</dbReference>
<dbReference type="Gene3D" id="3.30.420.40">
    <property type="match status" value="1"/>
</dbReference>
<dbReference type="STRING" id="266892.SAMN04488054_11410"/>
<dbReference type="AlphaFoldDB" id="A0A1I4MXG8"/>
<proteinExistence type="predicted"/>
<dbReference type="EMBL" id="FOTY01000014">
    <property type="protein sequence ID" value="SFM07898.1"/>
    <property type="molecule type" value="Genomic_DNA"/>
</dbReference>
<dbReference type="InterPro" id="IPR050696">
    <property type="entry name" value="FtsA/MreB"/>
</dbReference>
<dbReference type="Pfam" id="PF14450">
    <property type="entry name" value="FtsA"/>
    <property type="match status" value="1"/>
</dbReference>
<sequence>MTHNGEIMYALDIGTRSVTGLILKQLNGTFELVDVESREHKERSMMDGQIHNVAAVSDVIRETKTALEERHGPLHKVCAAAAGRSLKTQRASMELDISGQPCVFEGDIPPLELGAVQKAQHQLAFETERDSDKSLQYHCVGYSVVAYYVDGQEIGSLLDQSGEKASVDVIATFLPKVVVESLISALQRADLELEALTLEPIAAINVLIPPSMRRLNVALVDIGAGTSDIAITDLGTVTAYGMVPVAGDEVTEALSDEFLLDFPDAERVKRDLTAGNRILVTDILGMETEYQAEDVIAPIRPSVEQLAAEISSEILTLNTKPPKAVMLVGGGSMTPEITKHLSEALHLPESRVAPRDIEAIKNLSYEGIQPGPELVTPVGIAIAAKEHPVEYIPVYVNGRSIRLFDVKTLTIGDAVLASGLSIRTLYGKPGEAAVITLNERVISIPGTRGEAPVIMQNGRPASIKDSITQGDELILEKGEDGNPASAEFKDIVDEPPEMKLVINNHEYLVPPIYIQNGRQVSSEAALKDRDNLVFRLPESLEEVWNVMKWKMPSSSAQTVYYVDNKEASLPETLYPFRRNDRPASLQEPVRTGDIIASGHEQQEVTVRHLLEHQGVQTTAQQRVFFNNQTVDMEKTIVEVQINGEKAGLDDPLSSGDHVTTEKTMSSFDFIVQDIFSYVTVDLQYNTGKTWNLTKNKEPVSFTESLHGGDQIELELFDKDEKRFAD</sequence>
<keyword evidence="2" id="KW-0132">Cell division</keyword>
<evidence type="ECO:0000313" key="2">
    <source>
        <dbReference type="EMBL" id="SFM07898.1"/>
    </source>
</evidence>
<keyword evidence="2" id="KW-0131">Cell cycle</keyword>
<dbReference type="OrthoDB" id="9768127at2"/>
<dbReference type="PANTHER" id="PTHR32432">
    <property type="entry name" value="CELL DIVISION PROTEIN FTSA-RELATED"/>
    <property type="match status" value="1"/>
</dbReference>
<organism evidence="2 3">
    <name type="scientific">Salibacterium qingdaonense</name>
    <dbReference type="NCBI Taxonomy" id="266892"/>
    <lineage>
        <taxon>Bacteria</taxon>
        <taxon>Bacillati</taxon>
        <taxon>Bacillota</taxon>
        <taxon>Bacilli</taxon>
        <taxon>Bacillales</taxon>
        <taxon>Bacillaceae</taxon>
    </lineage>
</organism>
<evidence type="ECO:0000313" key="3">
    <source>
        <dbReference type="Proteomes" id="UP000199668"/>
    </source>
</evidence>
<protein>
    <submittedName>
        <fullName evidence="2">Cell division protein FtsA</fullName>
    </submittedName>
</protein>
<dbReference type="InterPro" id="IPR043129">
    <property type="entry name" value="ATPase_NBD"/>
</dbReference>
<dbReference type="SUPFAM" id="SSF53067">
    <property type="entry name" value="Actin-like ATPase domain"/>
    <property type="match status" value="2"/>
</dbReference>
<dbReference type="Proteomes" id="UP000199668">
    <property type="component" value="Unassembled WGS sequence"/>
</dbReference>
<dbReference type="PANTHER" id="PTHR32432:SF3">
    <property type="entry name" value="ETHANOLAMINE UTILIZATION PROTEIN EUTJ"/>
    <property type="match status" value="1"/>
</dbReference>
<accession>A0A1I4MXG8</accession>
<dbReference type="SMART" id="SM00842">
    <property type="entry name" value="FtsA"/>
    <property type="match status" value="1"/>
</dbReference>
<gene>
    <name evidence="2" type="ORF">SAMN04488054_11410</name>
</gene>
<dbReference type="RefSeq" id="WP_090927150.1">
    <property type="nucleotide sequence ID" value="NZ_FOTY01000014.1"/>
</dbReference>
<name>A0A1I4MXG8_9BACI</name>
<keyword evidence="3" id="KW-1185">Reference proteome</keyword>